<evidence type="ECO:0000313" key="10">
    <source>
        <dbReference type="Proteomes" id="UP000039865"/>
    </source>
</evidence>
<dbReference type="Proteomes" id="UP000039865">
    <property type="component" value="Unassembled WGS sequence"/>
</dbReference>
<dbReference type="PANTHER" id="PTHR20994:SF0">
    <property type="entry name" value="ER MEMBRANE PROTEIN COMPLEX SUBUNIT 6"/>
    <property type="match status" value="1"/>
</dbReference>
<keyword evidence="4 8" id="KW-0812">Transmembrane</keyword>
<dbReference type="AlphaFoldDB" id="A0A078AD61"/>
<dbReference type="PANTHER" id="PTHR20994">
    <property type="entry name" value="ER MEMBRANE PROTEIN COMPLEX SUBUNIT 6"/>
    <property type="match status" value="1"/>
</dbReference>
<dbReference type="Pfam" id="PF07019">
    <property type="entry name" value="EMC6"/>
    <property type="match status" value="1"/>
</dbReference>
<feature type="transmembrane region" description="Helical" evidence="8">
    <location>
        <begin position="93"/>
        <end position="113"/>
    </location>
</feature>
<proteinExistence type="inferred from homology"/>
<accession>A0A078AD61</accession>
<name>A0A078AD61_STYLE</name>
<evidence type="ECO:0000256" key="3">
    <source>
        <dbReference type="ARBA" id="ARBA00020827"/>
    </source>
</evidence>
<evidence type="ECO:0000256" key="5">
    <source>
        <dbReference type="ARBA" id="ARBA00022824"/>
    </source>
</evidence>
<dbReference type="GO" id="GO:0000045">
    <property type="term" value="P:autophagosome assembly"/>
    <property type="evidence" value="ECO:0007669"/>
    <property type="project" value="TreeGrafter"/>
</dbReference>
<comment type="subcellular location">
    <subcellularLocation>
        <location evidence="1">Endoplasmic reticulum membrane</location>
        <topology evidence="1">Multi-pass membrane protein</topology>
    </subcellularLocation>
</comment>
<evidence type="ECO:0000256" key="4">
    <source>
        <dbReference type="ARBA" id="ARBA00022692"/>
    </source>
</evidence>
<keyword evidence="7 8" id="KW-0472">Membrane</keyword>
<reference evidence="9 10" key="1">
    <citation type="submission" date="2014-06" db="EMBL/GenBank/DDBJ databases">
        <authorList>
            <person name="Swart Estienne"/>
        </authorList>
    </citation>
    <scope>NUCLEOTIDE SEQUENCE [LARGE SCALE GENOMIC DNA]</scope>
    <source>
        <strain evidence="9 10">130c</strain>
    </source>
</reference>
<comment type="similarity">
    <text evidence="2">Belongs to the EMC6 family.</text>
</comment>
<dbReference type="GO" id="GO:0034975">
    <property type="term" value="P:protein folding in endoplasmic reticulum"/>
    <property type="evidence" value="ECO:0007669"/>
    <property type="project" value="TreeGrafter"/>
</dbReference>
<feature type="transmembrane region" description="Helical" evidence="8">
    <location>
        <begin position="70"/>
        <end position="87"/>
    </location>
</feature>
<dbReference type="OrthoDB" id="16510at2759"/>
<dbReference type="EMBL" id="CCKQ01008715">
    <property type="protein sequence ID" value="CDW80179.1"/>
    <property type="molecule type" value="Genomic_DNA"/>
</dbReference>
<evidence type="ECO:0000256" key="7">
    <source>
        <dbReference type="ARBA" id="ARBA00023136"/>
    </source>
</evidence>
<dbReference type="InterPro" id="IPR008504">
    <property type="entry name" value="Emc6"/>
</dbReference>
<protein>
    <recommendedName>
        <fullName evidence="3">ER membrane protein complex subunit 6</fullName>
    </recommendedName>
</protein>
<keyword evidence="10" id="KW-1185">Reference proteome</keyword>
<organism evidence="9 10">
    <name type="scientific">Stylonychia lemnae</name>
    <name type="common">Ciliate</name>
    <dbReference type="NCBI Taxonomy" id="5949"/>
    <lineage>
        <taxon>Eukaryota</taxon>
        <taxon>Sar</taxon>
        <taxon>Alveolata</taxon>
        <taxon>Ciliophora</taxon>
        <taxon>Intramacronucleata</taxon>
        <taxon>Spirotrichea</taxon>
        <taxon>Stichotrichia</taxon>
        <taxon>Sporadotrichida</taxon>
        <taxon>Oxytrichidae</taxon>
        <taxon>Stylonychinae</taxon>
        <taxon>Stylonychia</taxon>
    </lineage>
</organism>
<evidence type="ECO:0000256" key="2">
    <source>
        <dbReference type="ARBA" id="ARBA00009436"/>
    </source>
</evidence>
<feature type="transmembrane region" description="Helical" evidence="8">
    <location>
        <begin position="125"/>
        <end position="144"/>
    </location>
</feature>
<evidence type="ECO:0000256" key="1">
    <source>
        <dbReference type="ARBA" id="ARBA00004477"/>
    </source>
</evidence>
<dbReference type="InterPro" id="IPR029008">
    <property type="entry name" value="EMC6-like"/>
</dbReference>
<evidence type="ECO:0000313" key="9">
    <source>
        <dbReference type="EMBL" id="CDW80179.1"/>
    </source>
</evidence>
<gene>
    <name evidence="9" type="primary">Contig3584.g3828</name>
    <name evidence="9" type="ORF">STYLEM_9175</name>
</gene>
<dbReference type="GO" id="GO:0072546">
    <property type="term" value="C:EMC complex"/>
    <property type="evidence" value="ECO:0007669"/>
    <property type="project" value="InterPro"/>
</dbReference>
<sequence>MGPKPKSQQKDKQSSSFKAIDDFLEKSSSPADVQLTQQHLETQLKQIKEKYFEQFSATTLQKNVQHLNNLRTLTLVFGGMAAGIYGFDGLQGMLFYLAMILFVSVVIGARMGFKGQPYFTDLSQACTTGMFSNILTYLLMWVMFHNLVYVL</sequence>
<dbReference type="InParanoid" id="A0A078AD61"/>
<keyword evidence="6 8" id="KW-1133">Transmembrane helix</keyword>
<keyword evidence="5" id="KW-0256">Endoplasmic reticulum</keyword>
<evidence type="ECO:0000256" key="8">
    <source>
        <dbReference type="SAM" id="Phobius"/>
    </source>
</evidence>
<evidence type="ECO:0000256" key="6">
    <source>
        <dbReference type="ARBA" id="ARBA00022989"/>
    </source>
</evidence>